<name>A0ABV0B2X3_9ACTN</name>
<evidence type="ECO:0000313" key="1">
    <source>
        <dbReference type="EMBL" id="MEN3541161.1"/>
    </source>
</evidence>
<dbReference type="Proteomes" id="UP001447516">
    <property type="component" value="Unassembled WGS sequence"/>
</dbReference>
<sequence>MRGSTAWGDESFQEHDTTGFYIIAAVIIPASAQESARAQMLQAQARHAPAKLHWVARDDKERLELAYTVAEIDGLHVVAVGSPVHQRRQERARAYCLHQLVLELHGFGVEQLFMEARQPTLNTRDVTTVQHARYTLPKGTRFRIDHLPGAGEALLWVADIVAGAVRAEKLGDPRYREILGERVIDFPVRVL</sequence>
<proteinExistence type="predicted"/>
<evidence type="ECO:0000313" key="2">
    <source>
        <dbReference type="Proteomes" id="UP001447516"/>
    </source>
</evidence>
<dbReference type="EMBL" id="JBDJAW010000078">
    <property type="protein sequence ID" value="MEN3541161.1"/>
    <property type="molecule type" value="Genomic_DNA"/>
</dbReference>
<evidence type="ECO:0008006" key="3">
    <source>
        <dbReference type="Google" id="ProtNLM"/>
    </source>
</evidence>
<dbReference type="RefSeq" id="WP_346230992.1">
    <property type="nucleotide sequence ID" value="NZ_JBDJAW010000078.1"/>
</dbReference>
<comment type="caution">
    <text evidence="1">The sequence shown here is derived from an EMBL/GenBank/DDBJ whole genome shotgun (WGS) entry which is preliminary data.</text>
</comment>
<reference evidence="1 2" key="1">
    <citation type="submission" date="2024-05" db="EMBL/GenBank/DDBJ databases">
        <title>Microbispora sp.ZYX-F-249.</title>
        <authorList>
            <person name="Xie H."/>
        </authorList>
    </citation>
    <scope>NUCLEOTIDE SEQUENCE [LARGE SCALE GENOMIC DNA]</scope>
    <source>
        <strain evidence="1 2">ZYX-F-249</strain>
    </source>
</reference>
<keyword evidence="2" id="KW-1185">Reference proteome</keyword>
<accession>A0ABV0B2X3</accession>
<organism evidence="1 2">
    <name type="scientific">Microbispora maris</name>
    <dbReference type="NCBI Taxonomy" id="3144104"/>
    <lineage>
        <taxon>Bacteria</taxon>
        <taxon>Bacillati</taxon>
        <taxon>Actinomycetota</taxon>
        <taxon>Actinomycetes</taxon>
        <taxon>Streptosporangiales</taxon>
        <taxon>Streptosporangiaceae</taxon>
        <taxon>Microbispora</taxon>
    </lineage>
</organism>
<protein>
    <recommendedName>
        <fullName evidence="3">DUF3800 domain-containing protein</fullName>
    </recommendedName>
</protein>
<gene>
    <name evidence="1" type="ORF">AAH991_39030</name>
</gene>